<dbReference type="Pfam" id="PF00954">
    <property type="entry name" value="S_locus_glycop"/>
    <property type="match status" value="1"/>
</dbReference>
<evidence type="ECO:0000256" key="2">
    <source>
        <dbReference type="ARBA" id="ARBA00022729"/>
    </source>
</evidence>
<dbReference type="PANTHER" id="PTHR32444">
    <property type="entry name" value="BULB-TYPE LECTIN DOMAIN-CONTAINING PROTEIN"/>
    <property type="match status" value="1"/>
</dbReference>
<evidence type="ECO:0000256" key="1">
    <source>
        <dbReference type="ARBA" id="ARBA00012513"/>
    </source>
</evidence>
<dbReference type="SUPFAM" id="SSF51110">
    <property type="entry name" value="alpha-D-mannose-specific plant lectins"/>
    <property type="match status" value="1"/>
</dbReference>
<evidence type="ECO:0000256" key="7">
    <source>
        <dbReference type="SAM" id="Phobius"/>
    </source>
</evidence>
<dbReference type="InterPro" id="IPR003609">
    <property type="entry name" value="Pan_app"/>
</dbReference>
<dbReference type="Pfam" id="PF08276">
    <property type="entry name" value="PAN_2"/>
    <property type="match status" value="1"/>
</dbReference>
<dbReference type="InterPro" id="IPR000742">
    <property type="entry name" value="EGF"/>
</dbReference>
<dbReference type="Proteomes" id="UP001634393">
    <property type="component" value="Unassembled WGS sequence"/>
</dbReference>
<evidence type="ECO:0000259" key="8">
    <source>
        <dbReference type="PROSITE" id="PS50948"/>
    </source>
</evidence>
<evidence type="ECO:0000313" key="9">
    <source>
        <dbReference type="EMBL" id="KAL3820990.1"/>
    </source>
</evidence>
<comment type="catalytic activity">
    <reaction evidence="5">
        <text>L-threonyl-[protein] + ATP = O-phospho-L-threonyl-[protein] + ADP + H(+)</text>
        <dbReference type="Rhea" id="RHEA:46608"/>
        <dbReference type="Rhea" id="RHEA-COMP:11060"/>
        <dbReference type="Rhea" id="RHEA-COMP:11605"/>
        <dbReference type="ChEBI" id="CHEBI:15378"/>
        <dbReference type="ChEBI" id="CHEBI:30013"/>
        <dbReference type="ChEBI" id="CHEBI:30616"/>
        <dbReference type="ChEBI" id="CHEBI:61977"/>
        <dbReference type="ChEBI" id="CHEBI:456216"/>
        <dbReference type="EC" id="2.7.11.1"/>
    </reaction>
</comment>
<dbReference type="EC" id="2.7.11.1" evidence="1"/>
<dbReference type="PANTHER" id="PTHR32444:SF235">
    <property type="entry name" value="OS01G0783900 PROTEIN"/>
    <property type="match status" value="1"/>
</dbReference>
<dbReference type="InterPro" id="IPR001480">
    <property type="entry name" value="Bulb-type_lectin_dom"/>
</dbReference>
<comment type="catalytic activity">
    <reaction evidence="6">
        <text>L-seryl-[protein] + ATP = O-phospho-L-seryl-[protein] + ADP + H(+)</text>
        <dbReference type="Rhea" id="RHEA:17989"/>
        <dbReference type="Rhea" id="RHEA-COMP:9863"/>
        <dbReference type="Rhea" id="RHEA-COMP:11604"/>
        <dbReference type="ChEBI" id="CHEBI:15378"/>
        <dbReference type="ChEBI" id="CHEBI:29999"/>
        <dbReference type="ChEBI" id="CHEBI:30616"/>
        <dbReference type="ChEBI" id="CHEBI:83421"/>
        <dbReference type="ChEBI" id="CHEBI:456216"/>
        <dbReference type="EC" id="2.7.11.1"/>
    </reaction>
</comment>
<sequence>MRLLDSGNLVLSDGRSGKSLWQSFDYPSDTFLPGMKMDKGIELISWITPSDPATGDYKFIQDQLGVYKILNRSSIHWISGESNEFSKILNDKEMPSFVTQLLLFSQGTNQSPQENKSNKAISYKPKMPSRYIDERILINSTGEIQYQRWNNGSKKWDLFWSEPKDVCSMYDMCGKFAICNTMREPICKCLRGFTQYSEGCDREESSTTCQNNQTSAERDNFIDLKLVKSGSPDLAFEPAESENECKEECFNNCKCKAYSYIGSIVTDKETGKQSPKCWIWTSDLNNLQEDYYQTSFRLSVRVPFLPKAQANSGQYARGSKINKSRKKTIYEISFIVSVVGFILVFCSSYILYRRWMTKRNGKNIGLNICTLINKLFLKLTNNFSRKSRDH</sequence>
<dbReference type="EMBL" id="JBJXBP010000007">
    <property type="protein sequence ID" value="KAL3820990.1"/>
    <property type="molecule type" value="Genomic_DNA"/>
</dbReference>
<evidence type="ECO:0000256" key="6">
    <source>
        <dbReference type="ARBA" id="ARBA00048679"/>
    </source>
</evidence>
<evidence type="ECO:0000256" key="5">
    <source>
        <dbReference type="ARBA" id="ARBA00047899"/>
    </source>
</evidence>
<dbReference type="Pfam" id="PF01453">
    <property type="entry name" value="B_lectin"/>
    <property type="match status" value="1"/>
</dbReference>
<name>A0ABD3S9A5_9LAMI</name>
<keyword evidence="2" id="KW-0732">Signal</keyword>
<evidence type="ECO:0000313" key="10">
    <source>
        <dbReference type="Proteomes" id="UP001634393"/>
    </source>
</evidence>
<gene>
    <name evidence="9" type="ORF">ACJIZ3_006895</name>
</gene>
<keyword evidence="7" id="KW-0472">Membrane</keyword>
<reference evidence="9 10" key="1">
    <citation type="submission" date="2024-12" db="EMBL/GenBank/DDBJ databases">
        <title>The unique morphological basis and parallel evolutionary history of personate flowers in Penstemon.</title>
        <authorList>
            <person name="Depatie T.H."/>
            <person name="Wessinger C.A."/>
        </authorList>
    </citation>
    <scope>NUCLEOTIDE SEQUENCE [LARGE SCALE GENOMIC DNA]</scope>
    <source>
        <strain evidence="9">WTNN_2</strain>
        <tissue evidence="9">Leaf</tissue>
    </source>
</reference>
<dbReference type="GO" id="GO:0004674">
    <property type="term" value="F:protein serine/threonine kinase activity"/>
    <property type="evidence" value="ECO:0007669"/>
    <property type="project" value="UniProtKB-EC"/>
</dbReference>
<dbReference type="CDD" id="cd01098">
    <property type="entry name" value="PAN_AP_plant"/>
    <property type="match status" value="1"/>
</dbReference>
<dbReference type="InterPro" id="IPR036426">
    <property type="entry name" value="Bulb-type_lectin_dom_sf"/>
</dbReference>
<keyword evidence="4" id="KW-0325">Glycoprotein</keyword>
<evidence type="ECO:0000256" key="3">
    <source>
        <dbReference type="ARBA" id="ARBA00023157"/>
    </source>
</evidence>
<organism evidence="9 10">
    <name type="scientific">Penstemon smallii</name>
    <dbReference type="NCBI Taxonomy" id="265156"/>
    <lineage>
        <taxon>Eukaryota</taxon>
        <taxon>Viridiplantae</taxon>
        <taxon>Streptophyta</taxon>
        <taxon>Embryophyta</taxon>
        <taxon>Tracheophyta</taxon>
        <taxon>Spermatophyta</taxon>
        <taxon>Magnoliopsida</taxon>
        <taxon>eudicotyledons</taxon>
        <taxon>Gunneridae</taxon>
        <taxon>Pentapetalae</taxon>
        <taxon>asterids</taxon>
        <taxon>lamiids</taxon>
        <taxon>Lamiales</taxon>
        <taxon>Plantaginaceae</taxon>
        <taxon>Cheloneae</taxon>
        <taxon>Penstemon</taxon>
    </lineage>
</organism>
<proteinExistence type="predicted"/>
<dbReference type="SMART" id="SM00473">
    <property type="entry name" value="PAN_AP"/>
    <property type="match status" value="1"/>
</dbReference>
<comment type="caution">
    <text evidence="9">The sequence shown here is derived from an EMBL/GenBank/DDBJ whole genome shotgun (WGS) entry which is preliminary data.</text>
</comment>
<feature type="domain" description="Apple" evidence="8">
    <location>
        <begin position="209"/>
        <end position="296"/>
    </location>
</feature>
<dbReference type="PROSITE" id="PS01186">
    <property type="entry name" value="EGF_2"/>
    <property type="match status" value="1"/>
</dbReference>
<evidence type="ECO:0000256" key="4">
    <source>
        <dbReference type="ARBA" id="ARBA00023180"/>
    </source>
</evidence>
<dbReference type="InterPro" id="IPR000858">
    <property type="entry name" value="S_locus_glycoprot_dom"/>
</dbReference>
<keyword evidence="7" id="KW-0812">Transmembrane</keyword>
<dbReference type="AlphaFoldDB" id="A0ABD3S9A5"/>
<keyword evidence="7" id="KW-1133">Transmembrane helix</keyword>
<accession>A0ABD3S9A5</accession>
<keyword evidence="10" id="KW-1185">Reference proteome</keyword>
<keyword evidence="3" id="KW-1015">Disulfide bond</keyword>
<feature type="transmembrane region" description="Helical" evidence="7">
    <location>
        <begin position="332"/>
        <end position="352"/>
    </location>
</feature>
<dbReference type="PROSITE" id="PS50948">
    <property type="entry name" value="PAN"/>
    <property type="match status" value="1"/>
</dbReference>
<protein>
    <recommendedName>
        <fullName evidence="1">non-specific serine/threonine protein kinase</fullName>
        <ecNumber evidence="1">2.7.11.1</ecNumber>
    </recommendedName>
</protein>